<dbReference type="KEGG" id="nah:F5544_26040"/>
<dbReference type="PANTHER" id="PTHR44688:SF16">
    <property type="entry name" value="DNA-BINDING TRANSCRIPTIONAL ACTIVATOR DEVR_DOSR"/>
    <property type="match status" value="1"/>
</dbReference>
<keyword evidence="3" id="KW-0804">Transcription</keyword>
<dbReference type="SUPFAM" id="SSF55781">
    <property type="entry name" value="GAF domain-like"/>
    <property type="match status" value="1"/>
</dbReference>
<dbReference type="SMART" id="SM00421">
    <property type="entry name" value="HTH_LUXR"/>
    <property type="match status" value="1"/>
</dbReference>
<dbReference type="InterPro" id="IPR000792">
    <property type="entry name" value="Tscrpt_reg_LuxR_C"/>
</dbReference>
<keyword evidence="2" id="KW-0238">DNA-binding</keyword>
<accession>A0A6G9YIN0</accession>
<dbReference type="EMBL" id="CP046172">
    <property type="protein sequence ID" value="QIS13062.1"/>
    <property type="molecule type" value="Genomic_DNA"/>
</dbReference>
<dbReference type="PANTHER" id="PTHR44688">
    <property type="entry name" value="DNA-BINDING TRANSCRIPTIONAL ACTIVATOR DEVR_DOSR"/>
    <property type="match status" value="1"/>
</dbReference>
<dbReference type="Gene3D" id="1.10.10.10">
    <property type="entry name" value="Winged helix-like DNA-binding domain superfamily/Winged helix DNA-binding domain"/>
    <property type="match status" value="1"/>
</dbReference>
<gene>
    <name evidence="5" type="ORF">F5544_26040</name>
</gene>
<feature type="domain" description="HTH luxR-type" evidence="4">
    <location>
        <begin position="290"/>
        <end position="347"/>
    </location>
</feature>
<dbReference type="GO" id="GO:0003677">
    <property type="term" value="F:DNA binding"/>
    <property type="evidence" value="ECO:0007669"/>
    <property type="project" value="UniProtKB-KW"/>
</dbReference>
<dbReference type="Proteomes" id="UP000503540">
    <property type="component" value="Chromosome"/>
</dbReference>
<dbReference type="InterPro" id="IPR016032">
    <property type="entry name" value="Sig_transdc_resp-reg_C-effctor"/>
</dbReference>
<evidence type="ECO:0000256" key="2">
    <source>
        <dbReference type="ARBA" id="ARBA00023125"/>
    </source>
</evidence>
<reference evidence="5 6" key="1">
    <citation type="journal article" date="2019" name="ACS Chem. Biol.">
        <title>Identification and Mobilization of a Cryptic Antibiotic Biosynthesis Gene Locus from a Human-Pathogenic Nocardia Isolate.</title>
        <authorList>
            <person name="Herisse M."/>
            <person name="Ishida K."/>
            <person name="Porter J.L."/>
            <person name="Howden B."/>
            <person name="Hertweck C."/>
            <person name="Stinear T.P."/>
            <person name="Pidot S.J."/>
        </authorList>
    </citation>
    <scope>NUCLEOTIDE SEQUENCE [LARGE SCALE GENOMIC DNA]</scope>
    <source>
        <strain evidence="5 6">AUSMDU00012717</strain>
    </source>
</reference>
<evidence type="ECO:0000259" key="4">
    <source>
        <dbReference type="SMART" id="SM00421"/>
    </source>
</evidence>
<keyword evidence="6" id="KW-1185">Reference proteome</keyword>
<dbReference type="CDD" id="cd06170">
    <property type="entry name" value="LuxR_C_like"/>
    <property type="match status" value="1"/>
</dbReference>
<organism evidence="5 6">
    <name type="scientific">Nocardia arthritidis</name>
    <dbReference type="NCBI Taxonomy" id="228602"/>
    <lineage>
        <taxon>Bacteria</taxon>
        <taxon>Bacillati</taxon>
        <taxon>Actinomycetota</taxon>
        <taxon>Actinomycetes</taxon>
        <taxon>Mycobacteriales</taxon>
        <taxon>Nocardiaceae</taxon>
        <taxon>Nocardia</taxon>
    </lineage>
</organism>
<dbReference type="Pfam" id="PF00196">
    <property type="entry name" value="GerE"/>
    <property type="match status" value="1"/>
</dbReference>
<dbReference type="PRINTS" id="PR00038">
    <property type="entry name" value="HTHLUXR"/>
</dbReference>
<keyword evidence="1" id="KW-0805">Transcription regulation</keyword>
<dbReference type="SUPFAM" id="SSF46894">
    <property type="entry name" value="C-terminal effector domain of the bipartite response regulators"/>
    <property type="match status" value="1"/>
</dbReference>
<proteinExistence type="predicted"/>
<dbReference type="GO" id="GO:0006355">
    <property type="term" value="P:regulation of DNA-templated transcription"/>
    <property type="evidence" value="ECO:0007669"/>
    <property type="project" value="InterPro"/>
</dbReference>
<evidence type="ECO:0000256" key="1">
    <source>
        <dbReference type="ARBA" id="ARBA00023015"/>
    </source>
</evidence>
<sequence length="349" mass="37396">MRPEVNDRFAQRLCAPVRYGASQDELGEATSRAIAPIIAHDAVNLAGVSPATSFSYWAFGFAHEYAADLMRAQMRNVYAGNDPALPEDLLARPIPAAVLGTDGGGRRDRTTRKLLEAHGVGSELRVVLRDSRGLWGILELLRTSGGRSFDDQDMMRAVQLTPAFIAFLRRYVTAGPLSPSVPSPPPGVIIVGADNTVRAITSRGWLGRLDAAAQVPAWMVGSITSGLAIQARKHARYPGAPPALLVGPAAAYGRWIAVHGQPLEGCTPGEVAIVIQVASGDLLLPSLCDWYEITGRERQIIKHLCAGAAPKHIARMLNLSTHTVNDHLKAVYRKTGADGRDELIAALTP</sequence>
<evidence type="ECO:0000256" key="3">
    <source>
        <dbReference type="ARBA" id="ARBA00023163"/>
    </source>
</evidence>
<evidence type="ECO:0000313" key="6">
    <source>
        <dbReference type="Proteomes" id="UP000503540"/>
    </source>
</evidence>
<name>A0A6G9YIN0_9NOCA</name>
<dbReference type="AlphaFoldDB" id="A0A6G9YIN0"/>
<protein>
    <submittedName>
        <fullName evidence="5">Helix-turn-helix transcriptional regulator</fullName>
    </submittedName>
</protein>
<dbReference type="InterPro" id="IPR036388">
    <property type="entry name" value="WH-like_DNA-bd_sf"/>
</dbReference>
<evidence type="ECO:0000313" key="5">
    <source>
        <dbReference type="EMBL" id="QIS13062.1"/>
    </source>
</evidence>